<accession>A0ABZ0IZL9</accession>
<name>A0ABZ0IZL9_9BACT</name>
<keyword evidence="2" id="KW-0808">Transferase</keyword>
<evidence type="ECO:0000313" key="3">
    <source>
        <dbReference type="Proteomes" id="UP001302349"/>
    </source>
</evidence>
<keyword evidence="3" id="KW-1185">Reference proteome</keyword>
<dbReference type="EMBL" id="CP136051">
    <property type="protein sequence ID" value="WOK09141.1"/>
    <property type="molecule type" value="Genomic_DNA"/>
</dbReference>
<evidence type="ECO:0000313" key="2">
    <source>
        <dbReference type="EMBL" id="WOK09141.1"/>
    </source>
</evidence>
<dbReference type="InterPro" id="IPR000594">
    <property type="entry name" value="ThiF_NAD_FAD-bd"/>
</dbReference>
<gene>
    <name evidence="2" type="ORF">RT717_10890</name>
</gene>
<evidence type="ECO:0000259" key="1">
    <source>
        <dbReference type="Pfam" id="PF00899"/>
    </source>
</evidence>
<dbReference type="InterPro" id="IPR035985">
    <property type="entry name" value="Ubiquitin-activating_enz"/>
</dbReference>
<sequence>MNRASIIAETIRKFDGIELKGELSETEVKSLVAEIGVEVDDTKHLFKMEIYGSYPFQFHDHETIRFVNKEFLDFDHVNSDGSICIHTNNYPDSLEEKLVLDLNGLISWVKRYVIDKGKDDHYEHIIVPYSSHDDKIRHFLFTDVAGKFEKGQHGLCGYKLLANSEVGDSVGETYILREFGPPASAKCDWSEFYNNSDDNIGFFIFSDPPVSQNNARFAAGKWVELKQIIPPNFFQQMWLEFKGNKKIRNSRFIPVFFGYSITENKVHWQAATFPKGDPPYYTVKDKKGNWSGEVRDLEIKWSETFDCSYDVFFGRGKLTEHLVSKRIMLIGCGAVGSVISESLVRGGARHVALVDYDIKEPGNISRSNYKFINGVTDKTHELGLHLMTISPFVEVTYSKRLTDNIKLFKFGDPKSREILIELLSEYDFIIDCSTDNDLLFILDDLKPSSQVLSIGITNHAKELVFTTGDNLYRKTGQIFGQLRQDMDDLFNPTGCWSPTFKARHTDISLLVNAALNEVDYRLSSNHALRNFYVSREANNIEICHY</sequence>
<feature type="domain" description="THIF-type NAD/FAD binding fold" evidence="1">
    <location>
        <begin position="319"/>
        <end position="433"/>
    </location>
</feature>
<dbReference type="RefSeq" id="WP_317491762.1">
    <property type="nucleotide sequence ID" value="NZ_CP136051.1"/>
</dbReference>
<dbReference type="Gene3D" id="3.40.50.720">
    <property type="entry name" value="NAD(P)-binding Rossmann-like Domain"/>
    <property type="match status" value="1"/>
</dbReference>
<keyword evidence="2" id="KW-0548">Nucleotidyltransferase</keyword>
<dbReference type="Proteomes" id="UP001302349">
    <property type="component" value="Chromosome"/>
</dbReference>
<proteinExistence type="predicted"/>
<organism evidence="2 3">
    <name type="scientific">Imperialibacter roseus</name>
    <dbReference type="NCBI Taxonomy" id="1324217"/>
    <lineage>
        <taxon>Bacteria</taxon>
        <taxon>Pseudomonadati</taxon>
        <taxon>Bacteroidota</taxon>
        <taxon>Cytophagia</taxon>
        <taxon>Cytophagales</taxon>
        <taxon>Flammeovirgaceae</taxon>
        <taxon>Imperialibacter</taxon>
    </lineage>
</organism>
<protein>
    <submittedName>
        <fullName evidence="2">ThiF family adenylyltransferase</fullName>
    </submittedName>
</protein>
<dbReference type="GO" id="GO:0016779">
    <property type="term" value="F:nucleotidyltransferase activity"/>
    <property type="evidence" value="ECO:0007669"/>
    <property type="project" value="UniProtKB-KW"/>
</dbReference>
<dbReference type="SUPFAM" id="SSF69572">
    <property type="entry name" value="Activating enzymes of the ubiquitin-like proteins"/>
    <property type="match status" value="1"/>
</dbReference>
<dbReference type="Pfam" id="PF00899">
    <property type="entry name" value="ThiF"/>
    <property type="match status" value="1"/>
</dbReference>
<reference evidence="2 3" key="1">
    <citation type="journal article" date="2023" name="Microbiol. Resour. Announc.">
        <title>Complete Genome Sequence of Imperialibacter roseus strain P4T.</title>
        <authorList>
            <person name="Tizabi D.R."/>
            <person name="Bachvaroff T."/>
            <person name="Hill R.T."/>
        </authorList>
    </citation>
    <scope>NUCLEOTIDE SEQUENCE [LARGE SCALE GENOMIC DNA]</scope>
    <source>
        <strain evidence="2 3">P4T</strain>
    </source>
</reference>